<dbReference type="Pfam" id="PF07690">
    <property type="entry name" value="MFS_1"/>
    <property type="match status" value="1"/>
</dbReference>
<evidence type="ECO:0000259" key="5">
    <source>
        <dbReference type="PROSITE" id="PS50850"/>
    </source>
</evidence>
<dbReference type="InterPro" id="IPR011701">
    <property type="entry name" value="MFS"/>
</dbReference>
<proteinExistence type="predicted"/>
<evidence type="ECO:0000256" key="3">
    <source>
        <dbReference type="ARBA" id="ARBA00023136"/>
    </source>
</evidence>
<reference evidence="6 7" key="1">
    <citation type="submission" date="2015-04" db="EMBL/GenBank/DDBJ databases">
        <title>Complete Genome Sequence of Kosmotoga pacifica SLHLJ1.</title>
        <authorList>
            <person name="Jiang L.J."/>
            <person name="Shao Z.Z."/>
            <person name="Jebbar M."/>
        </authorList>
    </citation>
    <scope>NUCLEOTIDE SEQUENCE [LARGE SCALE GENOMIC DNA]</scope>
    <source>
        <strain evidence="6 7">SLHLJ1</strain>
    </source>
</reference>
<evidence type="ECO:0000256" key="4">
    <source>
        <dbReference type="SAM" id="Phobius"/>
    </source>
</evidence>
<feature type="transmembrane region" description="Helical" evidence="4">
    <location>
        <begin position="372"/>
        <end position="393"/>
    </location>
</feature>
<dbReference type="InterPro" id="IPR036259">
    <property type="entry name" value="MFS_trans_sf"/>
</dbReference>
<dbReference type="EMBL" id="CP011232">
    <property type="protein sequence ID" value="AKI97723.1"/>
    <property type="molecule type" value="Genomic_DNA"/>
</dbReference>
<dbReference type="KEGG" id="kpf:IX53_07745"/>
<gene>
    <name evidence="6" type="ORF">IX53_07745</name>
</gene>
<dbReference type="OrthoDB" id="41001at2"/>
<evidence type="ECO:0000313" key="7">
    <source>
        <dbReference type="Proteomes" id="UP000035159"/>
    </source>
</evidence>
<feature type="transmembrane region" description="Helical" evidence="4">
    <location>
        <begin position="75"/>
        <end position="94"/>
    </location>
</feature>
<feature type="transmembrane region" description="Helical" evidence="4">
    <location>
        <begin position="311"/>
        <end position="327"/>
    </location>
</feature>
<dbReference type="InterPro" id="IPR052528">
    <property type="entry name" value="Sugar_transport-like"/>
</dbReference>
<dbReference type="GO" id="GO:0022857">
    <property type="term" value="F:transmembrane transporter activity"/>
    <property type="evidence" value="ECO:0007669"/>
    <property type="project" value="InterPro"/>
</dbReference>
<feature type="transmembrane region" description="Helical" evidence="4">
    <location>
        <begin position="288"/>
        <end position="305"/>
    </location>
</feature>
<dbReference type="PANTHER" id="PTHR23526:SF1">
    <property type="entry name" value="MAJOR FACILITATOR SUPERFAMILY MFS_1"/>
    <property type="match status" value="1"/>
</dbReference>
<keyword evidence="1 4" id="KW-0812">Transmembrane</keyword>
<dbReference type="RefSeq" id="WP_047754858.1">
    <property type="nucleotide sequence ID" value="NZ_CAJUHA010000017.1"/>
</dbReference>
<dbReference type="InterPro" id="IPR020846">
    <property type="entry name" value="MFS_dom"/>
</dbReference>
<feature type="transmembrane region" description="Helical" evidence="4">
    <location>
        <begin position="347"/>
        <end position="366"/>
    </location>
</feature>
<dbReference type="PROSITE" id="PS50850">
    <property type="entry name" value="MFS"/>
    <property type="match status" value="1"/>
</dbReference>
<organism evidence="6 7">
    <name type="scientific">Kosmotoga pacifica</name>
    <dbReference type="NCBI Taxonomy" id="1330330"/>
    <lineage>
        <taxon>Bacteria</taxon>
        <taxon>Thermotogati</taxon>
        <taxon>Thermotogota</taxon>
        <taxon>Thermotogae</taxon>
        <taxon>Kosmotogales</taxon>
        <taxon>Kosmotogaceae</taxon>
        <taxon>Kosmotoga</taxon>
    </lineage>
</organism>
<evidence type="ECO:0000313" key="6">
    <source>
        <dbReference type="EMBL" id="AKI97723.1"/>
    </source>
</evidence>
<feature type="transmembrane region" description="Helical" evidence="4">
    <location>
        <begin position="175"/>
        <end position="193"/>
    </location>
</feature>
<feature type="transmembrane region" description="Helical" evidence="4">
    <location>
        <begin position="7"/>
        <end position="24"/>
    </location>
</feature>
<dbReference type="AlphaFoldDB" id="A0A0G2ZFX5"/>
<sequence>MEERRHFFAFIWHASFLALTMAFVEVNTVLPALVLKAGGNSFSIGLITAITTGIPLLVQIIFAGLLMARTRKKPFLLLGIYLRVFSLASIGFLLRSDMTGSLLLLMIFLIISIFSFSGVFAGICYTDLLGKSIAKNRRKFMAFRQIVGSFLSLVGGYLARMVVSKIPYPNNYSMMFFIAAFSLALGSIGFWMIREESSEITSYPGFWKIIKSIPATLKGDSNLRGYILFTNMTGFGLILIPFYVLLAKETFGLTGENVGNFLFLQMIGMLIAGFFWGNYLHRKGFKKLLYLCAIFGSTLPILALLLSKTNANLYMLIFLLTGITLSARKMGFEGLLIEISNNENRALYTGISGAFNLVTALLPLVMGMIIDSLGFAVVFVFSSVFIFSGILYLNRIKIQEV</sequence>
<evidence type="ECO:0000256" key="1">
    <source>
        <dbReference type="ARBA" id="ARBA00022692"/>
    </source>
</evidence>
<keyword evidence="2 4" id="KW-1133">Transmembrane helix</keyword>
<name>A0A0G2ZFX5_9BACT</name>
<feature type="transmembrane region" description="Helical" evidence="4">
    <location>
        <begin position="44"/>
        <end position="68"/>
    </location>
</feature>
<feature type="transmembrane region" description="Helical" evidence="4">
    <location>
        <begin position="100"/>
        <end position="125"/>
    </location>
</feature>
<protein>
    <submittedName>
        <fullName evidence="6">MFS transporter</fullName>
    </submittedName>
</protein>
<dbReference type="Proteomes" id="UP000035159">
    <property type="component" value="Chromosome"/>
</dbReference>
<dbReference type="STRING" id="1330330.IX53_07745"/>
<feature type="domain" description="Major facilitator superfamily (MFS) profile" evidence="5">
    <location>
        <begin position="222"/>
        <end position="401"/>
    </location>
</feature>
<dbReference type="PATRIC" id="fig|1330330.3.peg.1568"/>
<feature type="transmembrane region" description="Helical" evidence="4">
    <location>
        <begin position="226"/>
        <end position="246"/>
    </location>
</feature>
<feature type="transmembrane region" description="Helical" evidence="4">
    <location>
        <begin position="258"/>
        <end position="276"/>
    </location>
</feature>
<keyword evidence="3 4" id="KW-0472">Membrane</keyword>
<dbReference type="Gene3D" id="1.20.1250.20">
    <property type="entry name" value="MFS general substrate transporter like domains"/>
    <property type="match status" value="2"/>
</dbReference>
<accession>A0A0G2ZFX5</accession>
<evidence type="ECO:0000256" key="2">
    <source>
        <dbReference type="ARBA" id="ARBA00022989"/>
    </source>
</evidence>
<keyword evidence="7" id="KW-1185">Reference proteome</keyword>
<dbReference type="SUPFAM" id="SSF103473">
    <property type="entry name" value="MFS general substrate transporter"/>
    <property type="match status" value="1"/>
</dbReference>
<feature type="transmembrane region" description="Helical" evidence="4">
    <location>
        <begin position="146"/>
        <end position="163"/>
    </location>
</feature>
<dbReference type="PANTHER" id="PTHR23526">
    <property type="entry name" value="INTEGRAL MEMBRANE TRANSPORT PROTEIN-RELATED"/>
    <property type="match status" value="1"/>
</dbReference>